<gene>
    <name evidence="1" type="ORF">GCM10022277_33700</name>
</gene>
<evidence type="ECO:0000313" key="1">
    <source>
        <dbReference type="EMBL" id="GAA3934375.1"/>
    </source>
</evidence>
<reference evidence="2" key="1">
    <citation type="journal article" date="2019" name="Int. J. Syst. Evol. Microbiol.">
        <title>The Global Catalogue of Microorganisms (GCM) 10K type strain sequencing project: providing services to taxonomists for standard genome sequencing and annotation.</title>
        <authorList>
            <consortium name="The Broad Institute Genomics Platform"/>
            <consortium name="The Broad Institute Genome Sequencing Center for Infectious Disease"/>
            <person name="Wu L."/>
            <person name="Ma J."/>
        </authorList>
    </citation>
    <scope>NUCLEOTIDE SEQUENCE [LARGE SCALE GENOMIC DNA]</scope>
    <source>
        <strain evidence="2">JCM 17551</strain>
    </source>
</reference>
<keyword evidence="2" id="KW-1185">Reference proteome</keyword>
<accession>A0ABP7N132</accession>
<organism evidence="1 2">
    <name type="scientific">Litoribacillus peritrichatus</name>
    <dbReference type="NCBI Taxonomy" id="718191"/>
    <lineage>
        <taxon>Bacteria</taxon>
        <taxon>Pseudomonadati</taxon>
        <taxon>Pseudomonadota</taxon>
        <taxon>Gammaproteobacteria</taxon>
        <taxon>Oceanospirillales</taxon>
        <taxon>Oceanospirillaceae</taxon>
        <taxon>Litoribacillus</taxon>
    </lineage>
</organism>
<dbReference type="Proteomes" id="UP001501565">
    <property type="component" value="Unassembled WGS sequence"/>
</dbReference>
<dbReference type="InterPro" id="IPR007581">
    <property type="entry name" value="Endonuclease-V"/>
</dbReference>
<sequence length="463" mass="52493">MIFTNNPIKKDIELYQEILNLPSKYRCIQSRAGEWNLPKNEILLGVKESQFFGWSEFSKIEKCPSGVQFYIGSAHLNIFKSYVNSSFPSKVYDLFVGSSTESYQPEDSTVFANLDYSIVTEILSRASYPKLKVFRYGVTELFCNAEGVNGAVGDITELLEKMPNLECLEVGGSFTLSKPLNLPKLKELAICIVDGWDTSFSKEPTEETFTNLFKSNLPSLNDLTINFNCYGDFERNTNYTFPDDFLTSKSMPNLSYIEISGLFKQGEIKRLKESSIWDKCPRKYSSICEAYYLAIDVHYEKNTAFVAGVSFTDSSQTKPDQVYYSELEVPGEYEPGEFYKRELPCITKLLDEHCLNPSVIIIDGYVYLDEANKWGLGARLAHHFSQQGREISVVGVAKNPRKDTPKDWEVLRGGSLKPLYVKGVGLDDEFSRNVIVSMSGDYRQPTLLKLADTLCRERAKSSK</sequence>
<dbReference type="Pfam" id="PF04493">
    <property type="entry name" value="Endonuclease_5"/>
    <property type="match status" value="1"/>
</dbReference>
<comment type="caution">
    <text evidence="1">The sequence shown here is derived from an EMBL/GenBank/DDBJ whole genome shotgun (WGS) entry which is preliminary data.</text>
</comment>
<evidence type="ECO:0000313" key="2">
    <source>
        <dbReference type="Proteomes" id="UP001501565"/>
    </source>
</evidence>
<dbReference type="Gene3D" id="3.80.10.10">
    <property type="entry name" value="Ribonuclease Inhibitor"/>
    <property type="match status" value="1"/>
</dbReference>
<name>A0ABP7N132_9GAMM</name>
<dbReference type="InterPro" id="IPR032675">
    <property type="entry name" value="LRR_dom_sf"/>
</dbReference>
<protein>
    <submittedName>
        <fullName evidence="1">Uncharacterized protein</fullName>
    </submittedName>
</protein>
<dbReference type="Gene3D" id="3.30.2170.10">
    <property type="entry name" value="archaeoglobus fulgidus dsm 4304 superfamily"/>
    <property type="match status" value="1"/>
</dbReference>
<proteinExistence type="predicted"/>
<dbReference type="EMBL" id="BAABBN010000012">
    <property type="protein sequence ID" value="GAA3934375.1"/>
    <property type="molecule type" value="Genomic_DNA"/>
</dbReference>